<dbReference type="InterPro" id="IPR018608">
    <property type="entry name" value="Gti1/Pac2"/>
</dbReference>
<dbReference type="PANTHER" id="PTHR28027">
    <property type="entry name" value="TRANSCRIPTIONAL REGULATOR MIT1"/>
    <property type="match status" value="1"/>
</dbReference>
<accession>A0ABR3IQ89</accession>
<reference evidence="3" key="1">
    <citation type="submission" date="2024-06" db="EMBL/GenBank/DDBJ databases">
        <title>Multi-omics analyses provide insights into the biosynthesis of the anticancer antibiotic pleurotin in Hohenbuehelia grisea.</title>
        <authorList>
            <person name="Weaver J.A."/>
            <person name="Alberti F."/>
        </authorList>
    </citation>
    <scope>NUCLEOTIDE SEQUENCE [LARGE SCALE GENOMIC DNA]</scope>
    <source>
        <strain evidence="3">T-177</strain>
    </source>
</reference>
<feature type="region of interest" description="Disordered" evidence="1">
    <location>
        <begin position="324"/>
        <end position="515"/>
    </location>
</feature>
<dbReference type="PANTHER" id="PTHR28027:SF2">
    <property type="entry name" value="TRANSCRIPTIONAL REGULATOR MIT1"/>
    <property type="match status" value="1"/>
</dbReference>
<evidence type="ECO:0000313" key="3">
    <source>
        <dbReference type="Proteomes" id="UP001556367"/>
    </source>
</evidence>
<comment type="caution">
    <text evidence="2">The sequence shown here is derived from an EMBL/GenBank/DDBJ whole genome shotgun (WGS) entry which is preliminary data.</text>
</comment>
<feature type="compositionally biased region" description="Low complexity" evidence="1">
    <location>
        <begin position="237"/>
        <end position="251"/>
    </location>
</feature>
<dbReference type="EMBL" id="JASNQZ010000018">
    <property type="protein sequence ID" value="KAL0945454.1"/>
    <property type="molecule type" value="Genomic_DNA"/>
</dbReference>
<dbReference type="Pfam" id="PF09729">
    <property type="entry name" value="Gti1_Pac2"/>
    <property type="match status" value="1"/>
</dbReference>
<feature type="compositionally biased region" description="Low complexity" evidence="1">
    <location>
        <begin position="379"/>
        <end position="388"/>
    </location>
</feature>
<organism evidence="2 3">
    <name type="scientific">Hohenbuehelia grisea</name>
    <dbReference type="NCBI Taxonomy" id="104357"/>
    <lineage>
        <taxon>Eukaryota</taxon>
        <taxon>Fungi</taxon>
        <taxon>Dikarya</taxon>
        <taxon>Basidiomycota</taxon>
        <taxon>Agaricomycotina</taxon>
        <taxon>Agaricomycetes</taxon>
        <taxon>Agaricomycetidae</taxon>
        <taxon>Agaricales</taxon>
        <taxon>Pleurotineae</taxon>
        <taxon>Pleurotaceae</taxon>
        <taxon>Hohenbuehelia</taxon>
    </lineage>
</organism>
<protein>
    <submittedName>
        <fullName evidence="2">Uncharacterized protein</fullName>
    </submittedName>
</protein>
<dbReference type="Proteomes" id="UP001556367">
    <property type="component" value="Unassembled WGS sequence"/>
</dbReference>
<feature type="compositionally biased region" description="Basic and acidic residues" evidence="1">
    <location>
        <begin position="505"/>
        <end position="515"/>
    </location>
</feature>
<feature type="region of interest" description="Disordered" evidence="1">
    <location>
        <begin position="100"/>
        <end position="139"/>
    </location>
</feature>
<keyword evidence="3" id="KW-1185">Reference proteome</keyword>
<feature type="compositionally biased region" description="Low complexity" evidence="1">
    <location>
        <begin position="325"/>
        <end position="334"/>
    </location>
</feature>
<gene>
    <name evidence="2" type="ORF">HGRIS_000944</name>
</gene>
<sequence>MSSSPSGTGSTADVPAFIGFVETTVHALRLIYAARQGVIPRITRRLNDAERRTMIKSGAVFVFSVEESGIKRWTDGLLWSPSRIVGNFLVYREINERSSSRSAHKKTYHGDPSTRSPGGHSPTEMAGYKNNSDQGTFKPNGLIKKTITVTVEGSDLHLISYYTSEDVRSGRLKKPSSRPEIMALYMPPHIFRLTNFRNPPKVEVGPDGRPRLVCEAEDNDTVDVKTEETSYLGHGASPSWSSGSSQSQSSPVDNPYASGSALYPVSSTPDYSRHGSGDRWNTSLEGLRLPILGSGLPWTQPNLPGHAGHDLPVRRGSAMAGDTNSWNSLMSSSSRWEGGYSAPSNDSAFHDRARMRSGSGYQGMLPLARSGTGQDDPRSSSYSSYQSQHPGVNRAQHHHHQHSNTGQQRVSAWMSPGEPHAARESRTPHPATPFDPSSSSSQQQHFSPHGYHHAASHSYGSTQWSPTDALDLPSSQSPFAHHSTLHSYDTSFAAGSGTLPSPEEYPTKVEEFDDP</sequence>
<feature type="region of interest" description="Disordered" evidence="1">
    <location>
        <begin position="223"/>
        <end position="278"/>
    </location>
</feature>
<name>A0ABR3IQ89_9AGAR</name>
<proteinExistence type="predicted"/>
<evidence type="ECO:0000313" key="2">
    <source>
        <dbReference type="EMBL" id="KAL0945454.1"/>
    </source>
</evidence>
<evidence type="ECO:0000256" key="1">
    <source>
        <dbReference type="SAM" id="MobiDB-lite"/>
    </source>
</evidence>